<feature type="chain" id="PRO_5020540137" description="Photosynthesis system II assembly factor YCF48-like protein" evidence="1">
    <location>
        <begin position="25"/>
        <end position="338"/>
    </location>
</feature>
<evidence type="ECO:0008006" key="4">
    <source>
        <dbReference type="Google" id="ProtNLM"/>
    </source>
</evidence>
<organism evidence="2 3">
    <name type="scientific">Dokdonella fugitiva</name>
    <dbReference type="NCBI Taxonomy" id="328517"/>
    <lineage>
        <taxon>Bacteria</taxon>
        <taxon>Pseudomonadati</taxon>
        <taxon>Pseudomonadota</taxon>
        <taxon>Gammaproteobacteria</taxon>
        <taxon>Lysobacterales</taxon>
        <taxon>Rhodanobacteraceae</taxon>
        <taxon>Dokdonella</taxon>
    </lineage>
</organism>
<proteinExistence type="predicted"/>
<evidence type="ECO:0000313" key="2">
    <source>
        <dbReference type="EMBL" id="TCO37658.1"/>
    </source>
</evidence>
<name>A0A4R2I3N5_9GAMM</name>
<protein>
    <recommendedName>
        <fullName evidence="4">Photosynthesis system II assembly factor YCF48-like protein</fullName>
    </recommendedName>
</protein>
<dbReference type="OrthoDB" id="9813892at2"/>
<dbReference type="PANTHER" id="PTHR47199:SF2">
    <property type="entry name" value="PHOTOSYSTEM II STABILITY_ASSEMBLY FACTOR HCF136, CHLOROPLASTIC"/>
    <property type="match status" value="1"/>
</dbReference>
<reference evidence="2 3" key="1">
    <citation type="journal article" date="2015" name="Stand. Genomic Sci.">
        <title>Genomic Encyclopedia of Bacterial and Archaeal Type Strains, Phase III: the genomes of soil and plant-associated and newly described type strains.</title>
        <authorList>
            <person name="Whitman W.B."/>
            <person name="Woyke T."/>
            <person name="Klenk H.P."/>
            <person name="Zhou Y."/>
            <person name="Lilburn T.G."/>
            <person name="Beck B.J."/>
            <person name="De Vos P."/>
            <person name="Vandamme P."/>
            <person name="Eisen J.A."/>
            <person name="Garrity G."/>
            <person name="Hugenholtz P."/>
            <person name="Kyrpides N.C."/>
        </authorList>
    </citation>
    <scope>NUCLEOTIDE SEQUENCE [LARGE SCALE GENOMIC DNA]</scope>
    <source>
        <strain evidence="2 3">A3</strain>
    </source>
</reference>
<dbReference type="AlphaFoldDB" id="A0A4R2I3N5"/>
<dbReference type="Gene3D" id="2.130.10.10">
    <property type="entry name" value="YVTN repeat-like/Quinoprotein amine dehydrogenase"/>
    <property type="match status" value="2"/>
</dbReference>
<dbReference type="RefSeq" id="WP_131999629.1">
    <property type="nucleotide sequence ID" value="NZ_JACGXM010000009.1"/>
</dbReference>
<keyword evidence="1" id="KW-0732">Signal</keyword>
<accession>A0A4R2I3N5</accession>
<feature type="signal peptide" evidence="1">
    <location>
        <begin position="1"/>
        <end position="24"/>
    </location>
</feature>
<dbReference type="Proteomes" id="UP000294862">
    <property type="component" value="Unassembled WGS sequence"/>
</dbReference>
<dbReference type="EMBL" id="SLWQ01000009">
    <property type="protein sequence ID" value="TCO37658.1"/>
    <property type="molecule type" value="Genomic_DNA"/>
</dbReference>
<evidence type="ECO:0000256" key="1">
    <source>
        <dbReference type="SAM" id="SignalP"/>
    </source>
</evidence>
<dbReference type="PANTHER" id="PTHR47199">
    <property type="entry name" value="PHOTOSYSTEM II STABILITY/ASSEMBLY FACTOR HCF136, CHLOROPLASTIC"/>
    <property type="match status" value="1"/>
</dbReference>
<comment type="caution">
    <text evidence="2">The sequence shown here is derived from an EMBL/GenBank/DDBJ whole genome shotgun (WGS) entry which is preliminary data.</text>
</comment>
<gene>
    <name evidence="2" type="ORF">EV148_10910</name>
</gene>
<sequence length="338" mass="35189">MAIAVPVRVLAAAVLAWAVCPILAQTVASKVVAGDGRAVGTSWLVAPVAGTCWATDVDFADARHGLASCAFSAAMSTSDGGLTWTAFPTGLQQSLAFAHATSASEWYLAREGLYRSTDAGASWQELGQLGANGGGVQDAYIDGPQMVALHGGALSRSTDGGVTWRVRFPAQSDVYLEELHFPTATTGYATGGITTEALDQGSVVRTEDGGENWSLLPFTHGHITAVDFRDALHGAAVTIAAEVYVTADGGASWQQAGALPTGTYVNDLAMRDAQRWFAATQTGCIQETRNAGASWTPAYCDPDGREVTALSLRKGGAVAVGNYGLAIFEDTIFNDGFE</sequence>
<keyword evidence="3" id="KW-1185">Reference proteome</keyword>
<evidence type="ECO:0000313" key="3">
    <source>
        <dbReference type="Proteomes" id="UP000294862"/>
    </source>
</evidence>
<dbReference type="CDD" id="cd15482">
    <property type="entry name" value="Sialidase_non-viral"/>
    <property type="match status" value="1"/>
</dbReference>
<dbReference type="SUPFAM" id="SSF110296">
    <property type="entry name" value="Oligoxyloglucan reducing end-specific cellobiohydrolase"/>
    <property type="match status" value="1"/>
</dbReference>
<dbReference type="InterPro" id="IPR015943">
    <property type="entry name" value="WD40/YVTN_repeat-like_dom_sf"/>
</dbReference>